<dbReference type="GO" id="GO:0046047">
    <property type="term" value="P:TTP catabolic process"/>
    <property type="evidence" value="ECO:0007669"/>
    <property type="project" value="TreeGrafter"/>
</dbReference>
<dbReference type="FunFam" id="1.10.287.1080:FF:000001">
    <property type="entry name" value="Nucleoside triphosphate pyrophosphohydrolase"/>
    <property type="match status" value="1"/>
</dbReference>
<dbReference type="PANTHER" id="PTHR30522:SF0">
    <property type="entry name" value="NUCLEOSIDE TRIPHOSPHATE PYROPHOSPHOHYDROLASE"/>
    <property type="match status" value="1"/>
</dbReference>
<dbReference type="OrthoDB" id="9808939at2"/>
<dbReference type="HOGENOM" id="CLU_038356_0_1_5"/>
<feature type="domain" description="NTP pyrophosphohydrolase MazG-like" evidence="1">
    <location>
        <begin position="171"/>
        <end position="235"/>
    </location>
</feature>
<dbReference type="NCBIfam" id="TIGR00444">
    <property type="entry name" value="mazG"/>
    <property type="match status" value="1"/>
</dbReference>
<dbReference type="GO" id="GO:0046052">
    <property type="term" value="P:UTP catabolic process"/>
    <property type="evidence" value="ECO:0007669"/>
    <property type="project" value="TreeGrafter"/>
</dbReference>
<dbReference type="KEGG" id="pbr:PB2503_09659"/>
<dbReference type="GO" id="GO:0046081">
    <property type="term" value="P:dUTP catabolic process"/>
    <property type="evidence" value="ECO:0007669"/>
    <property type="project" value="TreeGrafter"/>
</dbReference>
<dbReference type="STRING" id="314260.PB2503_09659"/>
<dbReference type="GO" id="GO:0046061">
    <property type="term" value="P:dATP catabolic process"/>
    <property type="evidence" value="ECO:0007669"/>
    <property type="project" value="TreeGrafter"/>
</dbReference>
<evidence type="ECO:0000259" key="1">
    <source>
        <dbReference type="Pfam" id="PF03819"/>
    </source>
</evidence>
<name>E0TDR8_PARBH</name>
<gene>
    <name evidence="2" type="ordered locus">PB2503_09659</name>
</gene>
<reference evidence="2 3" key="2">
    <citation type="journal article" date="2011" name="J. Bacteriol.">
        <title>Complete genome sequence of strain HTCC2503T of Parvularcula bermudensis, the type species of the order "Parvularculales" in the class Alphaproteobacteria.</title>
        <authorList>
            <person name="Oh H.M."/>
            <person name="Kang I."/>
            <person name="Vergin K.L."/>
            <person name="Kang D."/>
            <person name="Rhee K.H."/>
            <person name="Giovannoni S.J."/>
            <person name="Cho J.C."/>
        </authorList>
    </citation>
    <scope>NUCLEOTIDE SEQUENCE [LARGE SCALE GENOMIC DNA]</scope>
    <source>
        <strain evidence="3">ATCC BAA-594 / HTCC2503 / KCTC 12087</strain>
    </source>
</reference>
<feature type="domain" description="NTP pyrophosphohydrolase MazG-like" evidence="1">
    <location>
        <begin position="36"/>
        <end position="109"/>
    </location>
</feature>
<dbReference type="SUPFAM" id="SSF101386">
    <property type="entry name" value="all-alpha NTP pyrophosphatases"/>
    <property type="match status" value="2"/>
</dbReference>
<dbReference type="CDD" id="cd11528">
    <property type="entry name" value="NTP-PPase_MazG_Nterm"/>
    <property type="match status" value="1"/>
</dbReference>
<dbReference type="Gene3D" id="1.10.287.1080">
    <property type="entry name" value="MazG-like"/>
    <property type="match status" value="2"/>
</dbReference>
<sequence>MTTAPLNAPPRTLDALVEIMARLRDPETGCPWDVTQTHRSIARYALEEAYEVVDAIERDDDRDLCEELGDLLLQVVFHAQMAKERGAFTLEDVLDSISTKMIRRHPHVFGAAAQRSAEGQATAWEDHKAAERAAKGKDASVLDDVPLTLPALTRAEKYCKRAARLGFNWPTPDAVLEKLHEEIAEVEEALATGDEAAIADEIGDVLFTVTTLTQHLGLHAEDILRGGNQKFARRFGHIERQVQRSGRGWDDHRLEELEAYWQDAKRVERETMNGG</sequence>
<organism evidence="2 3">
    <name type="scientific">Parvularcula bermudensis (strain ATCC BAA-594 / HTCC2503 / KCTC 12087)</name>
    <dbReference type="NCBI Taxonomy" id="314260"/>
    <lineage>
        <taxon>Bacteria</taxon>
        <taxon>Pseudomonadati</taxon>
        <taxon>Pseudomonadota</taxon>
        <taxon>Alphaproteobacteria</taxon>
        <taxon>Parvularculales</taxon>
        <taxon>Parvularculaceae</taxon>
        <taxon>Parvularcula</taxon>
    </lineage>
</organism>
<dbReference type="Proteomes" id="UP000001302">
    <property type="component" value="Chromosome"/>
</dbReference>
<protein>
    <submittedName>
        <fullName evidence="2">Mazg protein</fullName>
    </submittedName>
</protein>
<dbReference type="PANTHER" id="PTHR30522">
    <property type="entry name" value="NUCLEOSIDE TRIPHOSPHATE PYROPHOSPHOHYDROLASE"/>
    <property type="match status" value="1"/>
</dbReference>
<dbReference type="GO" id="GO:0046076">
    <property type="term" value="P:dTTP catabolic process"/>
    <property type="evidence" value="ECO:0007669"/>
    <property type="project" value="TreeGrafter"/>
</dbReference>
<dbReference type="NCBIfam" id="NF007113">
    <property type="entry name" value="PRK09562.1"/>
    <property type="match status" value="1"/>
</dbReference>
<dbReference type="CDD" id="cd11529">
    <property type="entry name" value="NTP-PPase_MazG_Cterm"/>
    <property type="match status" value="1"/>
</dbReference>
<evidence type="ECO:0000313" key="3">
    <source>
        <dbReference type="Proteomes" id="UP000001302"/>
    </source>
</evidence>
<proteinExistence type="predicted"/>
<dbReference type="InterPro" id="IPR048011">
    <property type="entry name" value="NTP-PPase_MazG-like_C"/>
</dbReference>
<reference evidence="3" key="1">
    <citation type="submission" date="2010-08" db="EMBL/GenBank/DDBJ databases">
        <title>Genome sequence of Parvularcula bermudensis HTCC2503.</title>
        <authorList>
            <person name="Kang D.-M."/>
            <person name="Oh H.-M."/>
            <person name="Cho J.-C."/>
        </authorList>
    </citation>
    <scope>NUCLEOTIDE SEQUENCE [LARGE SCALE GENOMIC DNA]</scope>
    <source>
        <strain evidence="3">ATCC BAA-594 / HTCC2503 / KCTC 12087</strain>
    </source>
</reference>
<dbReference type="GO" id="GO:0006203">
    <property type="term" value="P:dGTP catabolic process"/>
    <property type="evidence" value="ECO:0007669"/>
    <property type="project" value="TreeGrafter"/>
</dbReference>
<dbReference type="AlphaFoldDB" id="E0TDR8"/>
<dbReference type="Pfam" id="PF03819">
    <property type="entry name" value="MazG"/>
    <property type="match status" value="2"/>
</dbReference>
<dbReference type="RefSeq" id="WP_013300958.1">
    <property type="nucleotide sequence ID" value="NC_014414.1"/>
</dbReference>
<keyword evidence="3" id="KW-1185">Reference proteome</keyword>
<dbReference type="GO" id="GO:0006950">
    <property type="term" value="P:response to stress"/>
    <property type="evidence" value="ECO:0007669"/>
    <property type="project" value="UniProtKB-ARBA"/>
</dbReference>
<accession>E0TDR8</accession>
<dbReference type="InterPro" id="IPR004518">
    <property type="entry name" value="MazG-like_dom"/>
</dbReference>
<evidence type="ECO:0000313" key="2">
    <source>
        <dbReference type="EMBL" id="ADM09984.1"/>
    </source>
</evidence>
<dbReference type="EMBL" id="CP002156">
    <property type="protein sequence ID" value="ADM09984.1"/>
    <property type="molecule type" value="Genomic_DNA"/>
</dbReference>
<dbReference type="InterPro" id="IPR011551">
    <property type="entry name" value="NTP_PyrPHydrolase_MazG"/>
</dbReference>
<dbReference type="eggNOG" id="COG3956">
    <property type="taxonomic scope" value="Bacteria"/>
</dbReference>
<dbReference type="InterPro" id="IPR048015">
    <property type="entry name" value="NTP-PPase_MazG-like_N"/>
</dbReference>
<dbReference type="GO" id="GO:0047429">
    <property type="term" value="F:nucleoside triphosphate diphosphatase activity"/>
    <property type="evidence" value="ECO:0007669"/>
    <property type="project" value="InterPro"/>
</dbReference>